<organism evidence="3 4">
    <name type="scientific">Kibdelosporangium phytohabitans</name>
    <dbReference type="NCBI Taxonomy" id="860235"/>
    <lineage>
        <taxon>Bacteria</taxon>
        <taxon>Bacillati</taxon>
        <taxon>Actinomycetota</taxon>
        <taxon>Actinomycetes</taxon>
        <taxon>Pseudonocardiales</taxon>
        <taxon>Pseudonocardiaceae</taxon>
        <taxon>Kibdelosporangium</taxon>
    </lineage>
</organism>
<evidence type="ECO:0000259" key="2">
    <source>
        <dbReference type="Pfam" id="PF06724"/>
    </source>
</evidence>
<keyword evidence="1" id="KW-0472">Membrane</keyword>
<name>A0A0N9IE39_9PSEU</name>
<dbReference type="EMBL" id="CP012752">
    <property type="protein sequence ID" value="ALG13042.1"/>
    <property type="molecule type" value="Genomic_DNA"/>
</dbReference>
<evidence type="ECO:0000313" key="4">
    <source>
        <dbReference type="Proteomes" id="UP000063699"/>
    </source>
</evidence>
<reference evidence="3 4" key="1">
    <citation type="submission" date="2015-07" db="EMBL/GenBank/DDBJ databases">
        <title>Genome sequencing of Kibdelosporangium phytohabitans.</title>
        <authorList>
            <person name="Qin S."/>
            <person name="Xing K."/>
        </authorList>
    </citation>
    <scope>NUCLEOTIDE SEQUENCE [LARGE SCALE GENOMIC DNA]</scope>
    <source>
        <strain evidence="3 4">KLBMP1111</strain>
    </source>
</reference>
<dbReference type="STRING" id="860235.AOZ06_44825"/>
<evidence type="ECO:0000256" key="1">
    <source>
        <dbReference type="SAM" id="Phobius"/>
    </source>
</evidence>
<keyword evidence="1" id="KW-0812">Transmembrane</keyword>
<feature type="domain" description="DUF1206" evidence="2">
    <location>
        <begin position="100"/>
        <end position="170"/>
    </location>
</feature>
<feature type="transmembrane region" description="Helical" evidence="1">
    <location>
        <begin position="198"/>
        <end position="215"/>
    </location>
</feature>
<proteinExistence type="predicted"/>
<accession>A0A0N9IE39</accession>
<feature type="domain" description="DUF1206" evidence="2">
    <location>
        <begin position="192"/>
        <end position="258"/>
    </location>
</feature>
<dbReference type="RefSeq" id="WP_054294932.1">
    <property type="nucleotide sequence ID" value="NZ_CP012752.1"/>
</dbReference>
<feature type="transmembrane region" description="Helical" evidence="1">
    <location>
        <begin position="106"/>
        <end position="125"/>
    </location>
</feature>
<sequence length="263" mass="27673">MVVVDVRRHKATQVLGRFGMVCYGIVHLLVAWLALQVAFGDSEQADQKGAVGSLAETPVGPVLLWALAVGLIAYALWQTLMIFTGYTWVEKGRKRFLRKFGAGSRAFVSATIGIYTIELASGSGGGGSSNQSTQEWTAKLMAQPFGQILVGILALVILGVAFAAVRRGVKKLFLEDLDRSQLPKPAEPLGVAGHTAKGVAYGIIGILVGIAAINAKPDQAQGLDGALKTLQAQTFGSVLLFVVALGFAAYGLFCFAVAKAHKA</sequence>
<feature type="transmembrane region" description="Helical" evidence="1">
    <location>
        <begin position="62"/>
        <end position="86"/>
    </location>
</feature>
<feature type="transmembrane region" description="Helical" evidence="1">
    <location>
        <begin position="235"/>
        <end position="258"/>
    </location>
</feature>
<protein>
    <recommendedName>
        <fullName evidence="2">DUF1206 domain-containing protein</fullName>
    </recommendedName>
</protein>
<dbReference type="KEGG" id="kphy:AOZ06_44825"/>
<dbReference type="Proteomes" id="UP000063699">
    <property type="component" value="Chromosome"/>
</dbReference>
<dbReference type="Pfam" id="PF06724">
    <property type="entry name" value="DUF1206"/>
    <property type="match status" value="3"/>
</dbReference>
<keyword evidence="1" id="KW-1133">Transmembrane helix</keyword>
<keyword evidence="4" id="KW-1185">Reference proteome</keyword>
<evidence type="ECO:0000313" key="3">
    <source>
        <dbReference type="EMBL" id="ALG13042.1"/>
    </source>
</evidence>
<gene>
    <name evidence="3" type="ORF">AOZ06_44825</name>
</gene>
<dbReference type="InterPro" id="IPR009597">
    <property type="entry name" value="DUF1206"/>
</dbReference>
<feature type="domain" description="DUF1206" evidence="2">
    <location>
        <begin position="18"/>
        <end position="80"/>
    </location>
</feature>
<feature type="transmembrane region" description="Helical" evidence="1">
    <location>
        <begin position="20"/>
        <end position="39"/>
    </location>
</feature>
<dbReference type="AlphaFoldDB" id="A0A0N9IE39"/>
<dbReference type="OrthoDB" id="4552598at2"/>
<feature type="transmembrane region" description="Helical" evidence="1">
    <location>
        <begin position="145"/>
        <end position="165"/>
    </location>
</feature>